<evidence type="ECO:0000256" key="1">
    <source>
        <dbReference type="ARBA" id="ARBA00004141"/>
    </source>
</evidence>
<name>A0A8H7ZBI8_9ASCO</name>
<evidence type="ECO:0000313" key="8">
    <source>
        <dbReference type="EMBL" id="KAG5418825.1"/>
    </source>
</evidence>
<feature type="transmembrane region" description="Helical" evidence="6">
    <location>
        <begin position="72"/>
        <end position="90"/>
    </location>
</feature>
<evidence type="ECO:0000256" key="2">
    <source>
        <dbReference type="ARBA" id="ARBA00022692"/>
    </source>
</evidence>
<dbReference type="AlphaFoldDB" id="A0A8H7ZBI8"/>
<feature type="transmembrane region" description="Helical" evidence="6">
    <location>
        <begin position="355"/>
        <end position="373"/>
    </location>
</feature>
<dbReference type="InterPro" id="IPR020846">
    <property type="entry name" value="MFS_dom"/>
</dbReference>
<dbReference type="Proteomes" id="UP000669133">
    <property type="component" value="Unassembled WGS sequence"/>
</dbReference>
<feature type="domain" description="Major facilitator superfamily (MFS) profile" evidence="7">
    <location>
        <begin position="74"/>
        <end position="465"/>
    </location>
</feature>
<comment type="subcellular location">
    <subcellularLocation>
        <location evidence="1">Membrane</location>
        <topology evidence="1">Multi-pass membrane protein</topology>
    </subcellularLocation>
</comment>
<feature type="transmembrane region" description="Helical" evidence="6">
    <location>
        <begin position="196"/>
        <end position="220"/>
    </location>
</feature>
<evidence type="ECO:0000256" key="4">
    <source>
        <dbReference type="ARBA" id="ARBA00023136"/>
    </source>
</evidence>
<dbReference type="Pfam" id="PF00083">
    <property type="entry name" value="Sugar_tr"/>
    <property type="match status" value="1"/>
</dbReference>
<feature type="transmembrane region" description="Helical" evidence="6">
    <location>
        <begin position="442"/>
        <end position="460"/>
    </location>
</feature>
<dbReference type="RefSeq" id="XP_067547941.1">
    <property type="nucleotide sequence ID" value="XM_067692520.1"/>
</dbReference>
<reference evidence="8 9" key="1">
    <citation type="submission" date="2020-12" db="EMBL/GenBank/DDBJ databases">
        <title>Effect of drift, selection, and recombination on the evolution of hybrid genomes in Candida yeast pathogens.</title>
        <authorList>
            <person name="Mixao V."/>
            <person name="Ksiezopolska E."/>
            <person name="Saus E."/>
            <person name="Boekhout T."/>
            <person name="Gacser A."/>
            <person name="Gabaldon T."/>
        </authorList>
    </citation>
    <scope>NUCLEOTIDE SEQUENCE [LARGE SCALE GENOMIC DNA]</scope>
    <source>
        <strain evidence="8 9">BP57</strain>
    </source>
</reference>
<evidence type="ECO:0000256" key="6">
    <source>
        <dbReference type="SAM" id="Phobius"/>
    </source>
</evidence>
<dbReference type="SUPFAM" id="SSF103473">
    <property type="entry name" value="MFS general substrate transporter"/>
    <property type="match status" value="1"/>
</dbReference>
<dbReference type="EMBL" id="JAEOAQ010000004">
    <property type="protein sequence ID" value="KAG5418825.1"/>
    <property type="molecule type" value="Genomic_DNA"/>
</dbReference>
<feature type="transmembrane region" description="Helical" evidence="6">
    <location>
        <begin position="165"/>
        <end position="184"/>
    </location>
</feature>
<comment type="caution">
    <text evidence="8">The sequence shown here is derived from an EMBL/GenBank/DDBJ whole genome shotgun (WGS) entry which is preliminary data.</text>
</comment>
<evidence type="ECO:0000256" key="5">
    <source>
        <dbReference type="SAM" id="MobiDB-lite"/>
    </source>
</evidence>
<feature type="transmembrane region" description="Helical" evidence="6">
    <location>
        <begin position="327"/>
        <end position="348"/>
    </location>
</feature>
<dbReference type="PANTHER" id="PTHR23508:SF10">
    <property type="entry name" value="CARBOXYLIC ACID TRANSPORTER PROTEIN HOMOLOG"/>
    <property type="match status" value="1"/>
</dbReference>
<dbReference type="GO" id="GO:0005886">
    <property type="term" value="C:plasma membrane"/>
    <property type="evidence" value="ECO:0007669"/>
    <property type="project" value="TreeGrafter"/>
</dbReference>
<feature type="transmembrane region" description="Helical" evidence="6">
    <location>
        <begin position="226"/>
        <end position="247"/>
    </location>
</feature>
<organism evidence="8 9">
    <name type="scientific">Candida metapsilosis</name>
    <dbReference type="NCBI Taxonomy" id="273372"/>
    <lineage>
        <taxon>Eukaryota</taxon>
        <taxon>Fungi</taxon>
        <taxon>Dikarya</taxon>
        <taxon>Ascomycota</taxon>
        <taxon>Saccharomycotina</taxon>
        <taxon>Pichiomycetes</taxon>
        <taxon>Debaryomycetaceae</taxon>
        <taxon>Candida/Lodderomyces clade</taxon>
        <taxon>Candida</taxon>
    </lineage>
</organism>
<keyword evidence="4 6" id="KW-0472">Membrane</keyword>
<dbReference type="GO" id="GO:0015355">
    <property type="term" value="F:secondary active monocarboxylate transmembrane transporter activity"/>
    <property type="evidence" value="ECO:0007669"/>
    <property type="project" value="TreeGrafter"/>
</dbReference>
<evidence type="ECO:0000259" key="7">
    <source>
        <dbReference type="PROSITE" id="PS50850"/>
    </source>
</evidence>
<evidence type="ECO:0000313" key="9">
    <source>
        <dbReference type="Proteomes" id="UP000669133"/>
    </source>
</evidence>
<keyword evidence="9" id="KW-1185">Reference proteome</keyword>
<feature type="compositionally biased region" description="Basic and acidic residues" evidence="5">
    <location>
        <begin position="506"/>
        <end position="521"/>
    </location>
</feature>
<proteinExistence type="predicted"/>
<keyword evidence="3 6" id="KW-1133">Transmembrane helix</keyword>
<dbReference type="PROSITE" id="PS50850">
    <property type="entry name" value="MFS"/>
    <property type="match status" value="1"/>
</dbReference>
<accession>A0A8H7ZBI8</accession>
<dbReference type="OrthoDB" id="5296287at2759"/>
<dbReference type="Gene3D" id="1.20.1250.20">
    <property type="entry name" value="MFS general substrate transporter like domains"/>
    <property type="match status" value="1"/>
</dbReference>
<protein>
    <recommendedName>
        <fullName evidence="7">Major facilitator superfamily (MFS) profile domain-containing protein</fullName>
    </recommendedName>
</protein>
<dbReference type="GeneID" id="93652172"/>
<sequence>MSQSIHSVASEIVNEHNRHIVHPPTFTSSAIKKYFKTRLSSLWVGREELSQYTWGELLNPFQALTELNLHHWNFFLLGFWGWTWDAFDFFVTSLNVTNIAEDLNVSTKDITWGITLVLMFRTVGAVIFGSIGDTFGRKWPFIINMILLMAIQIGTGFVTTYSEFLGVRALFGIAMGGIYGNCAAEALSDAPKRARGVLSGIFQEGYAFGYLLAVCFQRAFAMTERTWQNMFFFSAGVPVIFIVWRFINPETDNYQRQKARFDKGAIQKNSKVAEFTSEAKKAMKSYWLIVIYMVFMMSGFNFSSHGSQDLYPTMLTQEYNFGHDRSTVVNVCANLGAIVGGIIISHASTFIGRRAAILCGNFTAAAFIYPWAFKPMWVTAFFMQFGIQGSWSVVPIHLNELSPPQFKSFVVGTSYQLGNLVSSASATIEATMNETLNDYGKTMAIFLGAILAYLIPVVFFGPENRGADLGVERDDEMSIYDVEGVDDDKKDSASNGEVAEETEQVGNDKDKKNEKTTVKMV</sequence>
<feature type="transmembrane region" description="Helical" evidence="6">
    <location>
        <begin position="286"/>
        <end position="307"/>
    </location>
</feature>
<feature type="transmembrane region" description="Helical" evidence="6">
    <location>
        <begin position="110"/>
        <end position="129"/>
    </location>
</feature>
<dbReference type="InterPro" id="IPR005828">
    <property type="entry name" value="MFS_sugar_transport-like"/>
</dbReference>
<keyword evidence="2 6" id="KW-0812">Transmembrane</keyword>
<dbReference type="PANTHER" id="PTHR23508">
    <property type="entry name" value="CARBOXYLIC ACID TRANSPORTER PROTEIN HOMOLOG"/>
    <property type="match status" value="1"/>
</dbReference>
<feature type="transmembrane region" description="Helical" evidence="6">
    <location>
        <begin position="141"/>
        <end position="159"/>
    </location>
</feature>
<feature type="region of interest" description="Disordered" evidence="5">
    <location>
        <begin position="480"/>
        <end position="521"/>
    </location>
</feature>
<gene>
    <name evidence="8" type="ORF">I9W82_003543</name>
</gene>
<dbReference type="GO" id="GO:0035879">
    <property type="term" value="P:plasma membrane lactate transport"/>
    <property type="evidence" value="ECO:0007669"/>
    <property type="project" value="TreeGrafter"/>
</dbReference>
<evidence type="ECO:0000256" key="3">
    <source>
        <dbReference type="ARBA" id="ARBA00022989"/>
    </source>
</evidence>
<dbReference type="CDD" id="cd17316">
    <property type="entry name" value="MFS_SV2_like"/>
    <property type="match status" value="1"/>
</dbReference>
<dbReference type="InterPro" id="IPR036259">
    <property type="entry name" value="MFS_trans_sf"/>
</dbReference>